<gene>
    <name evidence="1" type="ORF">PAMC26577_37355</name>
</gene>
<evidence type="ECO:0000313" key="1">
    <source>
        <dbReference type="EMBL" id="OTP67012.1"/>
    </source>
</evidence>
<accession>A0A2C9XUW2</accession>
<dbReference type="EMBL" id="NBTZ01000158">
    <property type="protein sequence ID" value="OTP67012.1"/>
    <property type="molecule type" value="Genomic_DNA"/>
</dbReference>
<sequence>MCTQRIDYANHESFSKRKFVAVALDVILVTNKARDFAHYPGVRIENWLNG</sequence>
<reference evidence="1 2" key="1">
    <citation type="submission" date="2017-03" db="EMBL/GenBank/DDBJ databases">
        <title>Genome analysis of strain PAMC 26577.</title>
        <authorList>
            <person name="Oh H.-M."/>
            <person name="Yang J.-A."/>
        </authorList>
    </citation>
    <scope>NUCLEOTIDE SEQUENCE [LARGE SCALE GENOMIC DNA]</scope>
    <source>
        <strain evidence="1 2">PAMC 26577</strain>
    </source>
</reference>
<organism evidence="1 2">
    <name type="scientific">Caballeronia sordidicola</name>
    <name type="common">Burkholderia sordidicola</name>
    <dbReference type="NCBI Taxonomy" id="196367"/>
    <lineage>
        <taxon>Bacteria</taxon>
        <taxon>Pseudomonadati</taxon>
        <taxon>Pseudomonadota</taxon>
        <taxon>Betaproteobacteria</taxon>
        <taxon>Burkholderiales</taxon>
        <taxon>Burkholderiaceae</taxon>
        <taxon>Caballeronia</taxon>
    </lineage>
</organism>
<protein>
    <submittedName>
        <fullName evidence="1">Uncharacterized protein</fullName>
    </submittedName>
</protein>
<proteinExistence type="predicted"/>
<dbReference type="Proteomes" id="UP000195221">
    <property type="component" value="Unassembled WGS sequence"/>
</dbReference>
<evidence type="ECO:0000313" key="2">
    <source>
        <dbReference type="Proteomes" id="UP000195221"/>
    </source>
</evidence>
<name>A0A2C9XUW2_CABSO</name>
<dbReference type="AlphaFoldDB" id="A0A2C9XUW2"/>
<comment type="caution">
    <text evidence="1">The sequence shown here is derived from an EMBL/GenBank/DDBJ whole genome shotgun (WGS) entry which is preliminary data.</text>
</comment>